<dbReference type="OrthoDB" id="9813037at2"/>
<evidence type="ECO:0000313" key="7">
    <source>
        <dbReference type="Proteomes" id="UP000275225"/>
    </source>
</evidence>
<dbReference type="InterPro" id="IPR028082">
    <property type="entry name" value="Peripla_BP_I"/>
</dbReference>
<dbReference type="Pfam" id="PF13407">
    <property type="entry name" value="Peripla_BP_4"/>
    <property type="match status" value="1"/>
</dbReference>
<keyword evidence="7" id="KW-1185">Reference proteome</keyword>
<evidence type="ECO:0000259" key="5">
    <source>
        <dbReference type="Pfam" id="PF13407"/>
    </source>
</evidence>
<dbReference type="GO" id="GO:0030313">
    <property type="term" value="C:cell envelope"/>
    <property type="evidence" value="ECO:0007669"/>
    <property type="project" value="UniProtKB-SubCell"/>
</dbReference>
<dbReference type="CDD" id="cd01536">
    <property type="entry name" value="PBP1_ABC_sugar_binding-like"/>
    <property type="match status" value="1"/>
</dbReference>
<feature type="region of interest" description="Disordered" evidence="4">
    <location>
        <begin position="1"/>
        <end position="31"/>
    </location>
</feature>
<reference evidence="6 7" key="1">
    <citation type="submission" date="2018-11" db="EMBL/GenBank/DDBJ databases">
        <authorList>
            <person name="Li F."/>
        </authorList>
    </citation>
    <scope>NUCLEOTIDE SEQUENCE [LARGE SCALE GENOMIC DNA]</scope>
    <source>
        <strain evidence="6 7">YS17T</strain>
    </source>
</reference>
<evidence type="ECO:0000256" key="4">
    <source>
        <dbReference type="SAM" id="MobiDB-lite"/>
    </source>
</evidence>
<evidence type="ECO:0000256" key="1">
    <source>
        <dbReference type="ARBA" id="ARBA00004196"/>
    </source>
</evidence>
<dbReference type="EMBL" id="RQJX01000004">
    <property type="protein sequence ID" value="RQN09005.1"/>
    <property type="molecule type" value="Genomic_DNA"/>
</dbReference>
<comment type="caution">
    <text evidence="6">The sequence shown here is derived from an EMBL/GenBank/DDBJ whole genome shotgun (WGS) entry which is preliminary data.</text>
</comment>
<name>A0A3N6X4G0_9ACTN</name>
<evidence type="ECO:0000313" key="6">
    <source>
        <dbReference type="EMBL" id="RQN09005.1"/>
    </source>
</evidence>
<accession>A0A3N6X4G0</accession>
<proteinExistence type="inferred from homology"/>
<feature type="domain" description="Periplasmic binding protein" evidence="5">
    <location>
        <begin position="84"/>
        <end position="346"/>
    </location>
</feature>
<gene>
    <name evidence="6" type="ORF">EHW97_04725</name>
</gene>
<dbReference type="Proteomes" id="UP000275225">
    <property type="component" value="Unassembled WGS sequence"/>
</dbReference>
<sequence length="373" mass="38463">MSMIKRLTTDRTLSGGGDAARGSASSTETPVAGRGLLAHHSAHRMENHMRKPITATALTAAVLALSACGQAGGEESSSSEDLTVGVANLGLSFPFPSSIGEGIRAKADELGVELVELDGQGKTEKQANDVQDLINQQPDGVLLLPVDSGVAVGLADQLDAAGIPTVAVASQVGDPKERELDDVYPTLAALVTQQELDAGATAGELALKAAPEGGKLAVVEGAAGFAEVELRFARFLDPAKEAGVNFDVVASQPGDWTAEGAQSACQNMLASDPDIDLFYAESDDMAVGCANAVESAGSDAKVVGIGGSKLGVDGVTSGKIFGTVCFKPRDLGELAMQTMYDYLTGETTEEAQFVTYETPAIDQSNVDECVPQW</sequence>
<dbReference type="PANTHER" id="PTHR46847">
    <property type="entry name" value="D-ALLOSE-BINDING PERIPLASMIC PROTEIN-RELATED"/>
    <property type="match status" value="1"/>
</dbReference>
<dbReference type="AlphaFoldDB" id="A0A3N6X4G0"/>
<comment type="similarity">
    <text evidence="2">Belongs to the bacterial solute-binding protein 2 family.</text>
</comment>
<evidence type="ECO:0000256" key="3">
    <source>
        <dbReference type="ARBA" id="ARBA00022729"/>
    </source>
</evidence>
<dbReference type="InterPro" id="IPR025997">
    <property type="entry name" value="SBP_2_dom"/>
</dbReference>
<dbReference type="PANTHER" id="PTHR46847:SF1">
    <property type="entry name" value="D-ALLOSE-BINDING PERIPLASMIC PROTEIN-RELATED"/>
    <property type="match status" value="1"/>
</dbReference>
<dbReference type="SUPFAM" id="SSF53822">
    <property type="entry name" value="Periplasmic binding protein-like I"/>
    <property type="match status" value="1"/>
</dbReference>
<keyword evidence="3" id="KW-0732">Signal</keyword>
<evidence type="ECO:0000256" key="2">
    <source>
        <dbReference type="ARBA" id="ARBA00007639"/>
    </source>
</evidence>
<organism evidence="6 7">
    <name type="scientific">Aeromicrobium camelliae</name>
    <dbReference type="NCBI Taxonomy" id="1538144"/>
    <lineage>
        <taxon>Bacteria</taxon>
        <taxon>Bacillati</taxon>
        <taxon>Actinomycetota</taxon>
        <taxon>Actinomycetes</taxon>
        <taxon>Propionibacteriales</taxon>
        <taxon>Nocardioidaceae</taxon>
        <taxon>Aeromicrobium</taxon>
    </lineage>
</organism>
<protein>
    <submittedName>
        <fullName evidence="6">Sugar ABC transporter substrate-binding protein</fullName>
    </submittedName>
</protein>
<dbReference type="GO" id="GO:0030246">
    <property type="term" value="F:carbohydrate binding"/>
    <property type="evidence" value="ECO:0007669"/>
    <property type="project" value="UniProtKB-ARBA"/>
</dbReference>
<dbReference type="Gene3D" id="3.40.50.2300">
    <property type="match status" value="2"/>
</dbReference>
<comment type="subcellular location">
    <subcellularLocation>
        <location evidence="1">Cell envelope</location>
    </subcellularLocation>
</comment>